<sequence length="453" mass="51314">MVTFSSDYWAPGLDLNVRRRPSNKRHGKDGASVPHSDLLAPPSIQQSNHFSAFLQDDSSLSDISDPLSPSQQSSKARTKLFTFKEKNPSGPTSNNGSDSDFLGNMRIALSGIVSNKLSRQKSQSSQCPNPNKEESLTEKYGVCERRCIGKGATAVVRLVHKQSIGQDSLYAVKAFRKRRKDETEREYVKKLTSEFCISSTLHHPNVVETVDLIKDEHGDWCEVMEYCPGGDLYSIIRNGSMTRHEIDCCFKQLITGVSYLHSMGVAHRDIKPENLLIDDQGRIKITDFGVSDVFRMVWETTTHRSSGLCGSEPYIPPEAFTDKDYDARLMDVWACGIVYYAMFFHGIPFRNATSNDSNYRQYLDQRNADRYEPFRRYSSGCRNLMMRILEPDVTKRATIQDIMDDEWFKSIEVCDNSEATSMHHSHYAVNYVPRKSPLSPPIHSQPPAPPLIS</sequence>
<reference evidence="1" key="1">
    <citation type="submission" date="2022-04" db="EMBL/GenBank/DDBJ databases">
        <title>Genome of the entomopathogenic fungus Entomophthora muscae.</title>
        <authorList>
            <person name="Elya C."/>
            <person name="Lovett B.R."/>
            <person name="Lee E."/>
            <person name="Macias A.M."/>
            <person name="Hajek A.E."/>
            <person name="De Bivort B.L."/>
            <person name="Kasson M.T."/>
            <person name="De Fine Licht H.H."/>
            <person name="Stajich J.E."/>
        </authorList>
    </citation>
    <scope>NUCLEOTIDE SEQUENCE</scope>
    <source>
        <strain evidence="1">Berkeley</strain>
    </source>
</reference>
<name>A0ACC2SS19_9FUNG</name>
<protein>
    <submittedName>
        <fullName evidence="1">Uncharacterized protein</fullName>
    </submittedName>
</protein>
<gene>
    <name evidence="1" type="ORF">DSO57_1022353</name>
</gene>
<organism evidence="1 2">
    <name type="scientific">Entomophthora muscae</name>
    <dbReference type="NCBI Taxonomy" id="34485"/>
    <lineage>
        <taxon>Eukaryota</taxon>
        <taxon>Fungi</taxon>
        <taxon>Fungi incertae sedis</taxon>
        <taxon>Zoopagomycota</taxon>
        <taxon>Entomophthoromycotina</taxon>
        <taxon>Entomophthoromycetes</taxon>
        <taxon>Entomophthorales</taxon>
        <taxon>Entomophthoraceae</taxon>
        <taxon>Entomophthora</taxon>
    </lineage>
</organism>
<dbReference type="Proteomes" id="UP001165960">
    <property type="component" value="Unassembled WGS sequence"/>
</dbReference>
<evidence type="ECO:0000313" key="1">
    <source>
        <dbReference type="EMBL" id="KAJ9065182.1"/>
    </source>
</evidence>
<proteinExistence type="predicted"/>
<comment type="caution">
    <text evidence="1">The sequence shown here is derived from an EMBL/GenBank/DDBJ whole genome shotgun (WGS) entry which is preliminary data.</text>
</comment>
<keyword evidence="2" id="KW-1185">Reference proteome</keyword>
<evidence type="ECO:0000313" key="2">
    <source>
        <dbReference type="Proteomes" id="UP001165960"/>
    </source>
</evidence>
<accession>A0ACC2SS19</accession>
<dbReference type="EMBL" id="QTSX02004372">
    <property type="protein sequence ID" value="KAJ9065182.1"/>
    <property type="molecule type" value="Genomic_DNA"/>
</dbReference>